<sequence length="339" mass="38169">RKVRLLRRYLEGKYKCVPGLVDLLQELLVMLEQAVRHQVTALIRDKIKYAIAVNGLVHQCGRENLGPSGAAHIEGDARSVYEDTKRTLLKRLLVTEMKQNIEDCWQTSSSAGGIATLRTVLELMRVGRFSRAIDDIMEHWTYNDCSRILKDGMEIDNLKAAINVKSKGQESRLVFWVKRRFLHPVIDDLRALGKGFHSLPNATLDGLDYIRTPGLIFPSGGTLLEHDTPDPNNDMLDVMEPILQRAIDKKATIYLFGSQFTDKKGIHEVHMNQGSLPRFSNDAGKDGALIIKFKNHWEAVFLAFGSQRAPTHDKTGLALENSQSLAEQLGYDPVIPERT</sequence>
<dbReference type="AlphaFoldDB" id="A0A9P6LZ89"/>
<evidence type="ECO:0000313" key="2">
    <source>
        <dbReference type="Proteomes" id="UP000738359"/>
    </source>
</evidence>
<comment type="caution">
    <text evidence="1">The sequence shown here is derived from an EMBL/GenBank/DDBJ whole genome shotgun (WGS) entry which is preliminary data.</text>
</comment>
<protein>
    <submittedName>
        <fullName evidence="1">Uncharacterized protein</fullName>
    </submittedName>
</protein>
<dbReference type="InterPro" id="IPR019268">
    <property type="entry name" value="DUF2278"/>
</dbReference>
<organism evidence="1 2">
    <name type="scientific">Mortierella alpina</name>
    <name type="common">Oleaginous fungus</name>
    <name type="synonym">Mortierella renispora</name>
    <dbReference type="NCBI Taxonomy" id="64518"/>
    <lineage>
        <taxon>Eukaryota</taxon>
        <taxon>Fungi</taxon>
        <taxon>Fungi incertae sedis</taxon>
        <taxon>Mucoromycota</taxon>
        <taxon>Mortierellomycotina</taxon>
        <taxon>Mortierellomycetes</taxon>
        <taxon>Mortierellales</taxon>
        <taxon>Mortierellaceae</taxon>
        <taxon>Mortierella</taxon>
    </lineage>
</organism>
<evidence type="ECO:0000313" key="1">
    <source>
        <dbReference type="EMBL" id="KAF9954341.1"/>
    </source>
</evidence>
<reference evidence="1" key="1">
    <citation type="journal article" date="2020" name="Fungal Divers.">
        <title>Resolving the Mortierellaceae phylogeny through synthesis of multi-gene phylogenetics and phylogenomics.</title>
        <authorList>
            <person name="Vandepol N."/>
            <person name="Liber J."/>
            <person name="Desiro A."/>
            <person name="Na H."/>
            <person name="Kennedy M."/>
            <person name="Barry K."/>
            <person name="Grigoriev I.V."/>
            <person name="Miller A.N."/>
            <person name="O'Donnell K."/>
            <person name="Stajich J.E."/>
            <person name="Bonito G."/>
        </authorList>
    </citation>
    <scope>NUCLEOTIDE SEQUENCE</scope>
    <source>
        <strain evidence="1">CK1249</strain>
    </source>
</reference>
<feature type="non-terminal residue" evidence="1">
    <location>
        <position position="339"/>
    </location>
</feature>
<name>A0A9P6LZ89_MORAP</name>
<proteinExistence type="predicted"/>
<gene>
    <name evidence="1" type="ORF">BGZ70_010598</name>
</gene>
<keyword evidence="2" id="KW-1185">Reference proteome</keyword>
<dbReference type="OrthoDB" id="2580841at2759"/>
<dbReference type="EMBL" id="JAAAHY010000977">
    <property type="protein sequence ID" value="KAF9954341.1"/>
    <property type="molecule type" value="Genomic_DNA"/>
</dbReference>
<dbReference type="Proteomes" id="UP000738359">
    <property type="component" value="Unassembled WGS sequence"/>
</dbReference>
<accession>A0A9P6LZ89</accession>
<dbReference type="Pfam" id="PF10042">
    <property type="entry name" value="DUF2278"/>
    <property type="match status" value="1"/>
</dbReference>